<organism evidence="1 2">
    <name type="scientific">Clytia hemisphaerica</name>
    <dbReference type="NCBI Taxonomy" id="252671"/>
    <lineage>
        <taxon>Eukaryota</taxon>
        <taxon>Metazoa</taxon>
        <taxon>Cnidaria</taxon>
        <taxon>Hydrozoa</taxon>
        <taxon>Hydroidolina</taxon>
        <taxon>Leptothecata</taxon>
        <taxon>Obeliida</taxon>
        <taxon>Clytiidae</taxon>
        <taxon>Clytia</taxon>
    </lineage>
</organism>
<dbReference type="EnsemblMetazoa" id="CLYHEMT019887.1">
    <property type="protein sequence ID" value="CLYHEMP019887.1"/>
    <property type="gene ID" value="CLYHEMG019887"/>
</dbReference>
<proteinExistence type="predicted"/>
<dbReference type="RefSeq" id="XP_066933509.1">
    <property type="nucleotide sequence ID" value="XM_067077408.1"/>
</dbReference>
<dbReference type="RefSeq" id="XP_066933508.1">
    <property type="nucleotide sequence ID" value="XM_067077407.1"/>
</dbReference>
<dbReference type="GeneID" id="136823347"/>
<dbReference type="AlphaFoldDB" id="A0A7M5X9Z6"/>
<protein>
    <submittedName>
        <fullName evidence="1">Uncharacterized protein</fullName>
    </submittedName>
</protein>
<keyword evidence="2" id="KW-1185">Reference proteome</keyword>
<sequence>MGNNNSTSTIAEATIKTFRLKVRNDTSSVADVLVKAHDSLEKTNLKRKRIPPKTIVSLRMPTTFQDLVVSAATRERRDRMLVNGEEKLVLEIDEGDEIYIVLTRKK</sequence>
<dbReference type="GeneID" id="136821175"/>
<evidence type="ECO:0000313" key="2">
    <source>
        <dbReference type="Proteomes" id="UP000594262"/>
    </source>
</evidence>
<dbReference type="Proteomes" id="UP000594262">
    <property type="component" value="Unplaced"/>
</dbReference>
<name>A0A7M5X9Z6_9CNID</name>
<reference evidence="1" key="1">
    <citation type="submission" date="2021-01" db="UniProtKB">
        <authorList>
            <consortium name="EnsemblMetazoa"/>
        </authorList>
    </citation>
    <scope>IDENTIFICATION</scope>
</reference>
<dbReference type="RefSeq" id="XP_066935626.1">
    <property type="nucleotide sequence ID" value="XM_067079525.1"/>
</dbReference>
<accession>A0A7M5X9Z6</accession>
<evidence type="ECO:0000313" key="1">
    <source>
        <dbReference type="EnsemblMetazoa" id="CLYHEMP019887.1"/>
    </source>
</evidence>